<comment type="caution">
    <text evidence="2">The sequence shown here is derived from an EMBL/GenBank/DDBJ whole genome shotgun (WGS) entry which is preliminary data.</text>
</comment>
<dbReference type="EMBL" id="PSZP01000076">
    <property type="protein sequence ID" value="TCG10291.1"/>
    <property type="molecule type" value="Genomic_DNA"/>
</dbReference>
<dbReference type="SUPFAM" id="SSF51621">
    <property type="entry name" value="Phosphoenolpyruvate/pyruvate domain"/>
    <property type="match status" value="1"/>
</dbReference>
<gene>
    <name evidence="2" type="ORF">C4B25_04755</name>
</gene>
<dbReference type="Gene3D" id="3.20.20.60">
    <property type="entry name" value="Phosphoenolpyruvate-binding domains"/>
    <property type="match status" value="1"/>
</dbReference>
<name>A0A4R0XTW3_9MOLU</name>
<evidence type="ECO:0000313" key="2">
    <source>
        <dbReference type="EMBL" id="TCG10291.1"/>
    </source>
</evidence>
<evidence type="ECO:0000313" key="3">
    <source>
        <dbReference type="Proteomes" id="UP000291072"/>
    </source>
</evidence>
<dbReference type="InterPro" id="IPR040442">
    <property type="entry name" value="Pyrv_kinase-like_dom_sf"/>
</dbReference>
<feature type="domain" description="PEP-utilising enzyme C-terminal" evidence="1">
    <location>
        <begin position="1"/>
        <end position="95"/>
    </location>
</feature>
<dbReference type="PROSITE" id="PS00742">
    <property type="entry name" value="PEP_ENZYMES_2"/>
    <property type="match status" value="1"/>
</dbReference>
<feature type="non-terminal residue" evidence="2">
    <location>
        <position position="1"/>
    </location>
</feature>
<evidence type="ECO:0000259" key="1">
    <source>
        <dbReference type="Pfam" id="PF02896"/>
    </source>
</evidence>
<dbReference type="InterPro" id="IPR023151">
    <property type="entry name" value="PEP_util_CS"/>
</dbReference>
<dbReference type="RefSeq" id="WP_335904872.1">
    <property type="nucleotide sequence ID" value="NZ_PSZP01000076.1"/>
</dbReference>
<dbReference type="InterPro" id="IPR015813">
    <property type="entry name" value="Pyrv/PenolPyrv_kinase-like_dom"/>
</dbReference>
<protein>
    <submittedName>
        <fullName evidence="2">Phosphoenolpyruvate--protein phosphotransferase</fullName>
    </submittedName>
</protein>
<keyword evidence="2" id="KW-0808">Transferase</keyword>
<dbReference type="InterPro" id="IPR000121">
    <property type="entry name" value="PEP_util_C"/>
</dbReference>
<reference evidence="2 3" key="1">
    <citation type="submission" date="2018-02" db="EMBL/GenBank/DDBJ databases">
        <title>Mycoplasma marinum and Mycoplasma todarodis sp. nov., moderately halophilic and psychrotolerant mycoplasmas isolated from cephalopods.</title>
        <authorList>
            <person name="Viver T."/>
        </authorList>
    </citation>
    <scope>NUCLEOTIDE SEQUENCE [LARGE SCALE GENOMIC DNA]</scope>
    <source>
        <strain evidence="2 3">5H</strain>
    </source>
</reference>
<dbReference type="InterPro" id="IPR050499">
    <property type="entry name" value="PEP-utilizing_PTS_enzyme"/>
</dbReference>
<dbReference type="PANTHER" id="PTHR46244">
    <property type="entry name" value="PHOSPHOENOLPYRUVATE-PROTEIN PHOSPHOTRANSFERASE"/>
    <property type="match status" value="1"/>
</dbReference>
<proteinExistence type="predicted"/>
<keyword evidence="3" id="KW-1185">Reference proteome</keyword>
<dbReference type="PANTHER" id="PTHR46244:SF3">
    <property type="entry name" value="PHOSPHOENOLPYRUVATE-PROTEIN PHOSPHOTRANSFERASE"/>
    <property type="match status" value="1"/>
</dbReference>
<dbReference type="GO" id="GO:0016772">
    <property type="term" value="F:transferase activity, transferring phosphorus-containing groups"/>
    <property type="evidence" value="ECO:0007669"/>
    <property type="project" value="InterPro"/>
</dbReference>
<dbReference type="Proteomes" id="UP000291072">
    <property type="component" value="Unassembled WGS sequence"/>
</dbReference>
<dbReference type="AlphaFoldDB" id="A0A4R0XTW3"/>
<dbReference type="Pfam" id="PF02896">
    <property type="entry name" value="PEP-utilizers_C"/>
    <property type="match status" value="1"/>
</dbReference>
<dbReference type="PRINTS" id="PR01736">
    <property type="entry name" value="PHPHTRNFRASE"/>
</dbReference>
<keyword evidence="2" id="KW-0670">Pyruvate</keyword>
<organism evidence="2 3">
    <name type="scientific">Mycoplasma todarodis</name>
    <dbReference type="NCBI Taxonomy" id="1937191"/>
    <lineage>
        <taxon>Bacteria</taxon>
        <taxon>Bacillati</taxon>
        <taxon>Mycoplasmatota</taxon>
        <taxon>Mollicutes</taxon>
        <taxon>Mycoplasmataceae</taxon>
        <taxon>Mycoplasma</taxon>
    </lineage>
</organism>
<accession>A0A4R0XTW3</accession>
<sequence>DFFSIGTNDLMQYTMAADRMSEKVSYLYQPLNPSILNLIKMTIDGAHAQGKWVGMCGEMAGDHNAIPVLVGLGLDEFSMSATSVLKARRQISEMNLTEAQALAAKAVVSETQTDVEALVKAFNEKHDK</sequence>